<dbReference type="Gene3D" id="3.30.160.570">
    <property type="entry name" value="Ncd80 complex, Spc24 subunit"/>
    <property type="match status" value="1"/>
</dbReference>
<protein>
    <submittedName>
        <fullName evidence="2">Uncharacterized protein</fullName>
    </submittedName>
</protein>
<dbReference type="InterPro" id="IPR044951">
    <property type="entry name" value="SPC24-like"/>
</dbReference>
<gene>
    <name evidence="2" type="ORF">NE237_022503</name>
</gene>
<dbReference type="AlphaFoldDB" id="A0A9Q0HB56"/>
<keyword evidence="3" id="KW-1185">Reference proteome</keyword>
<proteinExistence type="predicted"/>
<comment type="caution">
    <text evidence="2">The sequence shown here is derived from an EMBL/GenBank/DDBJ whole genome shotgun (WGS) entry which is preliminary data.</text>
</comment>
<evidence type="ECO:0000256" key="1">
    <source>
        <dbReference type="SAM" id="Coils"/>
    </source>
</evidence>
<reference evidence="2" key="1">
    <citation type="journal article" date="2023" name="Plant J.">
        <title>The genome of the king protea, Protea cynaroides.</title>
        <authorList>
            <person name="Chang J."/>
            <person name="Duong T.A."/>
            <person name="Schoeman C."/>
            <person name="Ma X."/>
            <person name="Roodt D."/>
            <person name="Barker N."/>
            <person name="Li Z."/>
            <person name="Van de Peer Y."/>
            <person name="Mizrachi E."/>
        </authorList>
    </citation>
    <scope>NUCLEOTIDE SEQUENCE</scope>
    <source>
        <tissue evidence="2">Young leaves</tissue>
    </source>
</reference>
<dbReference type="EMBL" id="JAMYWD010000008">
    <property type="protein sequence ID" value="KAJ4962564.1"/>
    <property type="molecule type" value="Genomic_DNA"/>
</dbReference>
<dbReference type="PANTHER" id="PTHR35730:SF2">
    <property type="entry name" value="KINETOCHORE PROTEIN SPC24 HOMOLOG-RELATED"/>
    <property type="match status" value="1"/>
</dbReference>
<name>A0A9Q0HB56_9MAGN</name>
<sequence>MSYLEQQRASIEERKQILKKTEKEELRAQRELSMYASVTKIIPDLADQIQVCGHIVDRDKKMVEKFEFDPTKASSLEICNGLWKMIILFVGATLWLGYNMPTSGDQRRKIITSRKDILGVQSFCWWQHLVHGAKSRDNKSHVACKSMRMAHNLAVTIVV</sequence>
<dbReference type="Proteomes" id="UP001141806">
    <property type="component" value="Unassembled WGS sequence"/>
</dbReference>
<evidence type="ECO:0000313" key="2">
    <source>
        <dbReference type="EMBL" id="KAJ4962564.1"/>
    </source>
</evidence>
<accession>A0A9Q0HB56</accession>
<dbReference type="PANTHER" id="PTHR35730">
    <property type="entry name" value="KINETOCHORE PROTEIN SPC24 HOMOLOG-RELATED"/>
    <property type="match status" value="1"/>
</dbReference>
<evidence type="ECO:0000313" key="3">
    <source>
        <dbReference type="Proteomes" id="UP001141806"/>
    </source>
</evidence>
<feature type="coiled-coil region" evidence="1">
    <location>
        <begin position="1"/>
        <end position="31"/>
    </location>
</feature>
<dbReference type="OrthoDB" id="1906227at2759"/>
<keyword evidence="1" id="KW-0175">Coiled coil</keyword>
<organism evidence="2 3">
    <name type="scientific">Protea cynaroides</name>
    <dbReference type="NCBI Taxonomy" id="273540"/>
    <lineage>
        <taxon>Eukaryota</taxon>
        <taxon>Viridiplantae</taxon>
        <taxon>Streptophyta</taxon>
        <taxon>Embryophyta</taxon>
        <taxon>Tracheophyta</taxon>
        <taxon>Spermatophyta</taxon>
        <taxon>Magnoliopsida</taxon>
        <taxon>Proteales</taxon>
        <taxon>Proteaceae</taxon>
        <taxon>Protea</taxon>
    </lineage>
</organism>
<dbReference type="GO" id="GO:0051983">
    <property type="term" value="P:regulation of chromosome segregation"/>
    <property type="evidence" value="ECO:0007669"/>
    <property type="project" value="InterPro"/>
</dbReference>